<dbReference type="InterPro" id="IPR029057">
    <property type="entry name" value="PRTase-like"/>
</dbReference>
<sequence length="209" mass="21862">MFADRIDAGRQLALALARYRGTRPVVLGIPRGGVPVAAEVARALAGDLDIVLVRKLHAPWSQEVAIGAVDETGWTWLARGAAASGADAQEIERQVHEQRDELARRRACYAPGRPLPVLQGRVAIVVDDGLATGATMVAALHAVRGRGPRTLVCAVPVASAGARALVLPLADEVVALSVPPDFRAVGAYYMDFPQLADEAVVALLSPAAG</sequence>
<evidence type="ECO:0000259" key="1">
    <source>
        <dbReference type="Pfam" id="PF00156"/>
    </source>
</evidence>
<evidence type="ECO:0000313" key="2">
    <source>
        <dbReference type="EMBL" id="MBE7940906.1"/>
    </source>
</evidence>
<gene>
    <name evidence="2" type="ORF">IM725_10020</name>
</gene>
<feature type="domain" description="Phosphoribosyltransferase" evidence="1">
    <location>
        <begin position="9"/>
        <end position="166"/>
    </location>
</feature>
<protein>
    <submittedName>
        <fullName evidence="2">Phosphoribosyltransferase</fullName>
    </submittedName>
</protein>
<dbReference type="EMBL" id="JADDOJ010000034">
    <property type="protein sequence ID" value="MBE7940906.1"/>
    <property type="molecule type" value="Genomic_DNA"/>
</dbReference>
<accession>A0ABR9SF32</accession>
<comment type="caution">
    <text evidence="2">The sequence shown here is derived from an EMBL/GenBank/DDBJ whole genome shotgun (WGS) entry which is preliminary data.</text>
</comment>
<keyword evidence="2" id="KW-0328">Glycosyltransferase</keyword>
<dbReference type="Gene3D" id="3.30.1310.20">
    <property type="entry name" value="PRTase-like"/>
    <property type="match status" value="1"/>
</dbReference>
<dbReference type="Pfam" id="PF00156">
    <property type="entry name" value="Pribosyltran"/>
    <property type="match status" value="1"/>
</dbReference>
<dbReference type="SUPFAM" id="SSF53271">
    <property type="entry name" value="PRTase-like"/>
    <property type="match status" value="1"/>
</dbReference>
<organism evidence="2 3">
    <name type="scientific">Ramlibacter aquaticus</name>
    <dbReference type="NCBI Taxonomy" id="2780094"/>
    <lineage>
        <taxon>Bacteria</taxon>
        <taxon>Pseudomonadati</taxon>
        <taxon>Pseudomonadota</taxon>
        <taxon>Betaproteobacteria</taxon>
        <taxon>Burkholderiales</taxon>
        <taxon>Comamonadaceae</taxon>
        <taxon>Ramlibacter</taxon>
    </lineage>
</organism>
<dbReference type="RefSeq" id="WP_193780446.1">
    <property type="nucleotide sequence ID" value="NZ_JADDOJ010000034.1"/>
</dbReference>
<dbReference type="InterPro" id="IPR000836">
    <property type="entry name" value="PRTase_dom"/>
</dbReference>
<evidence type="ECO:0000313" key="3">
    <source>
        <dbReference type="Proteomes" id="UP000715965"/>
    </source>
</evidence>
<dbReference type="CDD" id="cd06223">
    <property type="entry name" value="PRTases_typeI"/>
    <property type="match status" value="1"/>
</dbReference>
<dbReference type="Gene3D" id="3.40.50.2020">
    <property type="match status" value="1"/>
</dbReference>
<name>A0ABR9SF32_9BURK</name>
<keyword evidence="2" id="KW-0808">Transferase</keyword>
<keyword evidence="3" id="KW-1185">Reference proteome</keyword>
<dbReference type="Proteomes" id="UP000715965">
    <property type="component" value="Unassembled WGS sequence"/>
</dbReference>
<dbReference type="GO" id="GO:0016757">
    <property type="term" value="F:glycosyltransferase activity"/>
    <property type="evidence" value="ECO:0007669"/>
    <property type="project" value="UniProtKB-KW"/>
</dbReference>
<proteinExistence type="predicted"/>
<reference evidence="2 3" key="1">
    <citation type="submission" date="2020-10" db="EMBL/GenBank/DDBJ databases">
        <title>Draft genome of Ramlibacter aquaticus LMG 30558.</title>
        <authorList>
            <person name="Props R."/>
        </authorList>
    </citation>
    <scope>NUCLEOTIDE SEQUENCE [LARGE SCALE GENOMIC DNA]</scope>
    <source>
        <strain evidence="2 3">LMG 30558</strain>
    </source>
</reference>